<dbReference type="Pfam" id="PF13561">
    <property type="entry name" value="adh_short_C2"/>
    <property type="match status" value="1"/>
</dbReference>
<keyword evidence="8 11" id="KW-0520">NAD</keyword>
<comment type="caution">
    <text evidence="12">The sequence shown here is derived from an EMBL/GenBank/DDBJ whole genome shotgun (WGS) entry which is preliminary data.</text>
</comment>
<dbReference type="GO" id="GO:0004318">
    <property type="term" value="F:enoyl-[acyl-carrier-protein] reductase (NADH) activity"/>
    <property type="evidence" value="ECO:0007669"/>
    <property type="project" value="UniProtKB-EC"/>
</dbReference>
<comment type="catalytic activity">
    <reaction evidence="8">
        <text>a 2,3-saturated acyl-[ACP] + NAD(+) = a (2E)-enoyl-[ACP] + NADH + H(+)</text>
        <dbReference type="Rhea" id="RHEA:10240"/>
        <dbReference type="Rhea" id="RHEA-COMP:9925"/>
        <dbReference type="Rhea" id="RHEA-COMP:9926"/>
        <dbReference type="ChEBI" id="CHEBI:15378"/>
        <dbReference type="ChEBI" id="CHEBI:57540"/>
        <dbReference type="ChEBI" id="CHEBI:57945"/>
        <dbReference type="ChEBI" id="CHEBI:78784"/>
        <dbReference type="ChEBI" id="CHEBI:78785"/>
        <dbReference type="EC" id="1.3.1.9"/>
    </reaction>
</comment>
<feature type="binding site" evidence="11">
    <location>
        <position position="161"/>
    </location>
    <ligand>
        <name>NAD(+)</name>
        <dbReference type="ChEBI" id="CHEBI:57540"/>
    </ligand>
</feature>
<dbReference type="InterPro" id="IPR002347">
    <property type="entry name" value="SDR_fam"/>
</dbReference>
<evidence type="ECO:0000256" key="2">
    <source>
        <dbReference type="ARBA" id="ARBA00009233"/>
    </source>
</evidence>
<dbReference type="SUPFAM" id="SSF51735">
    <property type="entry name" value="NAD(P)-binding Rossmann-fold domains"/>
    <property type="match status" value="1"/>
</dbReference>
<evidence type="ECO:0000313" key="12">
    <source>
        <dbReference type="EMBL" id="KRN57638.1"/>
    </source>
</evidence>
<evidence type="ECO:0000256" key="3">
    <source>
        <dbReference type="ARBA" id="ARBA00022516"/>
    </source>
</evidence>
<dbReference type="Gene3D" id="3.40.50.720">
    <property type="entry name" value="NAD(P)-binding Rossmann-like Domain"/>
    <property type="match status" value="1"/>
</dbReference>
<dbReference type="PIRSF" id="PIRSF000094">
    <property type="entry name" value="Enoyl-ACP_rdct"/>
    <property type="match status" value="1"/>
</dbReference>
<feature type="binding site" evidence="11">
    <location>
        <begin position="63"/>
        <end position="64"/>
    </location>
    <ligand>
        <name>NAD(+)</name>
        <dbReference type="ChEBI" id="CHEBI:57540"/>
    </ligand>
</feature>
<keyword evidence="13" id="KW-1185">Reference proteome</keyword>
<dbReference type="Gene3D" id="1.10.8.400">
    <property type="entry name" value="Enoyl acyl carrier protein reductase"/>
    <property type="match status" value="1"/>
</dbReference>
<dbReference type="PRINTS" id="PR00081">
    <property type="entry name" value="GDHRDH"/>
</dbReference>
<dbReference type="EMBL" id="JQBS01000003">
    <property type="protein sequence ID" value="KRN57638.1"/>
    <property type="molecule type" value="Genomic_DNA"/>
</dbReference>
<keyword evidence="5 8" id="KW-0560">Oxidoreductase</keyword>
<feature type="binding site" evidence="11">
    <location>
        <begin position="190"/>
        <end position="194"/>
    </location>
    <ligand>
        <name>NAD(+)</name>
        <dbReference type="ChEBI" id="CHEBI:57540"/>
    </ligand>
</feature>
<dbReference type="GeneID" id="89588024"/>
<keyword evidence="6" id="KW-0443">Lipid metabolism</keyword>
<evidence type="ECO:0000256" key="9">
    <source>
        <dbReference type="PIRSR" id="PIRSR000094-1"/>
    </source>
</evidence>
<feature type="active site" description="Proton acceptor" evidence="9">
    <location>
        <position position="154"/>
    </location>
</feature>
<evidence type="ECO:0000256" key="1">
    <source>
        <dbReference type="ARBA" id="ARBA00005189"/>
    </source>
</evidence>
<evidence type="ECO:0000256" key="10">
    <source>
        <dbReference type="PIRSR" id="PIRSR000094-2"/>
    </source>
</evidence>
<comment type="pathway">
    <text evidence="1">Lipid metabolism.</text>
</comment>
<organism evidence="12 13">
    <name type="scientific">Carnobacterium divergens DSM 20623</name>
    <dbReference type="NCBI Taxonomy" id="1449336"/>
    <lineage>
        <taxon>Bacteria</taxon>
        <taxon>Bacillati</taxon>
        <taxon>Bacillota</taxon>
        <taxon>Bacilli</taxon>
        <taxon>Lactobacillales</taxon>
        <taxon>Carnobacteriaceae</taxon>
        <taxon>Carnobacterium</taxon>
    </lineage>
</organism>
<evidence type="ECO:0000256" key="11">
    <source>
        <dbReference type="PIRSR" id="PIRSR000094-3"/>
    </source>
</evidence>
<evidence type="ECO:0000256" key="6">
    <source>
        <dbReference type="ARBA" id="ARBA00023098"/>
    </source>
</evidence>
<evidence type="ECO:0000256" key="7">
    <source>
        <dbReference type="ARBA" id="ARBA00023160"/>
    </source>
</evidence>
<dbReference type="Proteomes" id="UP000051658">
    <property type="component" value="Unassembled WGS sequence"/>
</dbReference>
<dbReference type="CDD" id="cd05372">
    <property type="entry name" value="ENR_SDR"/>
    <property type="match status" value="1"/>
</dbReference>
<proteinExistence type="inferred from homology"/>
<dbReference type="InterPro" id="IPR036291">
    <property type="entry name" value="NAD(P)-bd_dom_sf"/>
</dbReference>
<keyword evidence="7 8" id="KW-0275">Fatty acid biosynthesis</keyword>
<feature type="binding site" evidence="11">
    <location>
        <position position="91"/>
    </location>
    <ligand>
        <name>NAD(+)</name>
        <dbReference type="ChEBI" id="CHEBI:57540"/>
    </ligand>
</feature>
<dbReference type="RefSeq" id="WP_034571738.1">
    <property type="nucleotide sequence ID" value="NZ_JQBS01000003.1"/>
</dbReference>
<gene>
    <name evidence="12" type="ORF">IV74_GL001586</name>
</gene>
<dbReference type="eggNOG" id="COG0623">
    <property type="taxonomic scope" value="Bacteria"/>
</dbReference>
<comment type="similarity">
    <text evidence="2 8">Belongs to the short-chain dehydrogenases/reductases (SDR) family. FabI subfamily.</text>
</comment>
<evidence type="ECO:0000256" key="5">
    <source>
        <dbReference type="ARBA" id="ARBA00023002"/>
    </source>
</evidence>
<feature type="binding site" evidence="11">
    <location>
        <position position="41"/>
    </location>
    <ligand>
        <name>NAD(+)</name>
        <dbReference type="ChEBI" id="CHEBI:57540"/>
    </ligand>
</feature>
<feature type="binding site" evidence="11">
    <location>
        <begin position="20"/>
        <end position="21"/>
    </location>
    <ligand>
        <name>NAD(+)</name>
        <dbReference type="ChEBI" id="CHEBI:57540"/>
    </ligand>
</feature>
<sequence length="252" mass="27015">MNTLLEGKKIVIMGVVNKSSIAWGCVEAMRDCGAFIIYTYQNDRVKRQLEKLVGADAPMVECDVATDEDVEKAFNEISTKYGTIDGLVHSIAFARKEELEGSLLDASREGFSIAHDVSAFSLIAVSKYASKIMNRGGSIATMTYIGSHRAVPNYNVMGVAKASLESIVKYLAVDLASQDIRINAISAGAIKTLASSGIKGFQQLLDSASERTPSDKPVTTREVGNTAAFLMSDLSTGVNGDTIYVDKGTHLS</sequence>
<name>A0A0R2I286_CARDV</name>
<dbReference type="NCBIfam" id="NF004748">
    <property type="entry name" value="PRK06079.1"/>
    <property type="match status" value="1"/>
</dbReference>
<protein>
    <recommendedName>
        <fullName evidence="8">Enoyl-[acyl-carrier-protein] reductase [NADH]</fullName>
        <ecNumber evidence="8">1.3.1.9</ecNumber>
    </recommendedName>
</protein>
<feature type="binding site" evidence="11">
    <location>
        <position position="14"/>
    </location>
    <ligand>
        <name>NAD(+)</name>
        <dbReference type="ChEBI" id="CHEBI:57540"/>
    </ligand>
</feature>
<dbReference type="AlphaFoldDB" id="A0A0R2I286"/>
<dbReference type="PANTHER" id="PTHR43159">
    <property type="entry name" value="ENOYL-[ACYL-CARRIER-PROTEIN] REDUCTASE"/>
    <property type="match status" value="1"/>
</dbReference>
<keyword evidence="4" id="KW-0276">Fatty acid metabolism</keyword>
<keyword evidence="3 8" id="KW-0444">Lipid biosynthesis</keyword>
<accession>A0A0R2I286</accession>
<dbReference type="GO" id="GO:0006633">
    <property type="term" value="P:fatty acid biosynthetic process"/>
    <property type="evidence" value="ECO:0007669"/>
    <property type="project" value="UniProtKB-KW"/>
</dbReference>
<feature type="binding site" evidence="10">
    <location>
        <position position="94"/>
    </location>
    <ligand>
        <name>substrate</name>
    </ligand>
</feature>
<feature type="active site" description="Proton acceptor" evidence="9">
    <location>
        <position position="144"/>
    </location>
</feature>
<dbReference type="EC" id="1.3.1.9" evidence="8"/>
<evidence type="ECO:0000313" key="13">
    <source>
        <dbReference type="Proteomes" id="UP000051658"/>
    </source>
</evidence>
<dbReference type="PATRIC" id="fig|1449336.4.peg.1618"/>
<evidence type="ECO:0000256" key="4">
    <source>
        <dbReference type="ARBA" id="ARBA00022832"/>
    </source>
</evidence>
<dbReference type="PANTHER" id="PTHR43159:SF2">
    <property type="entry name" value="ENOYL-[ACYL-CARRIER-PROTEIN] REDUCTASE [NADH], CHLOROPLASTIC"/>
    <property type="match status" value="1"/>
</dbReference>
<reference evidence="12 13" key="1">
    <citation type="journal article" date="2015" name="Genome Announc.">
        <title>Expanding the biotechnology potential of lactobacilli through comparative genomics of 213 strains and associated genera.</title>
        <authorList>
            <person name="Sun Z."/>
            <person name="Harris H.M."/>
            <person name="McCann A."/>
            <person name="Guo C."/>
            <person name="Argimon S."/>
            <person name="Zhang W."/>
            <person name="Yang X."/>
            <person name="Jeffery I.B."/>
            <person name="Cooney J.C."/>
            <person name="Kagawa T.F."/>
            <person name="Liu W."/>
            <person name="Song Y."/>
            <person name="Salvetti E."/>
            <person name="Wrobel A."/>
            <person name="Rasinkangas P."/>
            <person name="Parkhill J."/>
            <person name="Rea M.C."/>
            <person name="O'Sullivan O."/>
            <person name="Ritari J."/>
            <person name="Douillard F.P."/>
            <person name="Paul Ross R."/>
            <person name="Yang R."/>
            <person name="Briner A.E."/>
            <person name="Felis G.E."/>
            <person name="de Vos W.M."/>
            <person name="Barrangou R."/>
            <person name="Klaenhammer T.R."/>
            <person name="Caufield P.W."/>
            <person name="Cui Y."/>
            <person name="Zhang H."/>
            <person name="O'Toole P.W."/>
        </authorList>
    </citation>
    <scope>NUCLEOTIDE SEQUENCE [LARGE SCALE GENOMIC DNA]</scope>
    <source>
        <strain evidence="12 13">DSM 20623</strain>
    </source>
</reference>
<evidence type="ECO:0000256" key="8">
    <source>
        <dbReference type="PIRNR" id="PIRNR000094"/>
    </source>
</evidence>
<dbReference type="InterPro" id="IPR014358">
    <property type="entry name" value="Enoyl-ACP_Rdtase_NADH"/>
</dbReference>